<reference evidence="16" key="2">
    <citation type="submission" date="2020-09" db="EMBL/GenBank/DDBJ databases">
        <authorList>
            <person name="Yu Y."/>
        </authorList>
    </citation>
    <scope>NUCLEOTIDE SEQUENCE</scope>
    <source>
        <strain evidence="16">KCTC 49039</strain>
    </source>
</reference>
<evidence type="ECO:0000256" key="5">
    <source>
        <dbReference type="ARBA" id="ARBA00022679"/>
    </source>
</evidence>
<evidence type="ECO:0000313" key="16">
    <source>
        <dbReference type="EMBL" id="MBD8079693.1"/>
    </source>
</evidence>
<evidence type="ECO:0000256" key="6">
    <source>
        <dbReference type="ARBA" id="ARBA00022691"/>
    </source>
</evidence>
<proteinExistence type="inferred from homology"/>
<keyword evidence="8" id="KW-0460">Magnesium</keyword>
<evidence type="ECO:0000256" key="3">
    <source>
        <dbReference type="ARBA" id="ARBA00021330"/>
    </source>
</evidence>
<evidence type="ECO:0000256" key="12">
    <source>
        <dbReference type="ARBA" id="ARBA00048418"/>
    </source>
</evidence>
<reference evidence="16" key="1">
    <citation type="journal article" date="2018" name="Curr. Microbiol.">
        <title>Cellulosimicrobium arenosum sp. nov., Isolated from Marine Sediment Sand.</title>
        <authorList>
            <person name="Oh M."/>
            <person name="Kim J.H."/>
            <person name="Yoon J.H."/>
            <person name="Schumann P."/>
            <person name="Kim W."/>
        </authorList>
    </citation>
    <scope>NUCLEOTIDE SEQUENCE</scope>
    <source>
        <strain evidence="16">KCTC 49039</strain>
    </source>
</reference>
<evidence type="ECO:0000256" key="7">
    <source>
        <dbReference type="ARBA" id="ARBA00022723"/>
    </source>
</evidence>
<comment type="cofactor">
    <cofactor evidence="1">
        <name>Mg(2+)</name>
        <dbReference type="ChEBI" id="CHEBI:18420"/>
    </cofactor>
</comment>
<keyword evidence="5" id="KW-0808">Transferase</keyword>
<dbReference type="InterPro" id="IPR038546">
    <property type="entry name" value="Hen1_N_sf"/>
</dbReference>
<dbReference type="InterPro" id="IPR013217">
    <property type="entry name" value="Methyltransf_12"/>
</dbReference>
<dbReference type="InterPro" id="IPR024026">
    <property type="entry name" value="3'-RNA_MeTfrase_Hen1_bac"/>
</dbReference>
<evidence type="ECO:0000256" key="8">
    <source>
        <dbReference type="ARBA" id="ARBA00022842"/>
    </source>
</evidence>
<dbReference type="PANTHER" id="PTHR21404:SF3">
    <property type="entry name" value="SMALL RNA 2'-O-METHYLTRANSFERASE"/>
    <property type="match status" value="1"/>
</dbReference>
<dbReference type="RefSeq" id="WP_191829285.1">
    <property type="nucleotide sequence ID" value="NZ_JACYHB010000009.1"/>
</dbReference>
<evidence type="ECO:0000259" key="14">
    <source>
        <dbReference type="Pfam" id="PF08242"/>
    </source>
</evidence>
<evidence type="ECO:0000256" key="1">
    <source>
        <dbReference type="ARBA" id="ARBA00001946"/>
    </source>
</evidence>
<dbReference type="GO" id="GO:0031047">
    <property type="term" value="P:regulatory ncRNA-mediated gene silencing"/>
    <property type="evidence" value="ECO:0007669"/>
    <property type="project" value="UniProtKB-KW"/>
</dbReference>
<evidence type="ECO:0000256" key="4">
    <source>
        <dbReference type="ARBA" id="ARBA00022603"/>
    </source>
</evidence>
<name>A0A927J0P0_9MICO</name>
<dbReference type="GO" id="GO:0003723">
    <property type="term" value="F:RNA binding"/>
    <property type="evidence" value="ECO:0007669"/>
    <property type="project" value="UniProtKB-KW"/>
</dbReference>
<keyword evidence="9" id="KW-0694">RNA-binding</keyword>
<dbReference type="Pfam" id="PF12623">
    <property type="entry name" value="Hen1_L"/>
    <property type="match status" value="1"/>
</dbReference>
<dbReference type="InterPro" id="IPR026610">
    <property type="entry name" value="Hen1"/>
</dbReference>
<accession>A0A927J0P0</accession>
<evidence type="ECO:0000256" key="2">
    <source>
        <dbReference type="ARBA" id="ARBA00009026"/>
    </source>
</evidence>
<feature type="region of interest" description="Disordered" evidence="13">
    <location>
        <begin position="252"/>
        <end position="290"/>
    </location>
</feature>
<dbReference type="PANTHER" id="PTHR21404">
    <property type="entry name" value="HEN1"/>
    <property type="match status" value="1"/>
</dbReference>
<feature type="compositionally biased region" description="Low complexity" evidence="13">
    <location>
        <begin position="260"/>
        <end position="284"/>
    </location>
</feature>
<evidence type="ECO:0000256" key="13">
    <source>
        <dbReference type="SAM" id="MobiDB-lite"/>
    </source>
</evidence>
<evidence type="ECO:0000256" key="11">
    <source>
        <dbReference type="ARBA" id="ARBA00035025"/>
    </source>
</evidence>
<keyword evidence="7" id="KW-0479">Metal-binding</keyword>
<evidence type="ECO:0000256" key="10">
    <source>
        <dbReference type="ARBA" id="ARBA00023158"/>
    </source>
</evidence>
<feature type="domain" description="Methyltransferase type 12" evidence="14">
    <location>
        <begin position="311"/>
        <end position="409"/>
    </location>
</feature>
<keyword evidence="4" id="KW-0489">Methyltransferase</keyword>
<evidence type="ECO:0000259" key="15">
    <source>
        <dbReference type="Pfam" id="PF12623"/>
    </source>
</evidence>
<sequence length="508" mass="54093">MLVTLTATAAPDAGLDDATDLGFLLHKHPGRAQVFELPVGRAHVFYPEATSERCTVALLLEVDPVGIVRDKRFGGGGGGFALAQYVNDRPYAASSMVAVALGKVFSTATAGRCDARPGLVDVAIPLEVHVPSLPCRGGVDLVRRLFEPLGWTVDAAAEPLDPTVPAWGASRSVDLRLRGRSRLADALTQLYVLLPVLDDAKHYWVSTDEVDKLVRAGEGWLAGHPAREEIARRYLAHQRRYVDDAVSRLAEPDDTAADVGSAAAGPGLAAPDGTGPESGAGPADAGPPPLARQRADAVLAALHDAGARTVVDLGCGEGALLRRLAADRTFTRILGTDVSARELERAAARLRLHDASDAERERVRLVQSSLTYTDDRLAGFDAAVLMEVVEHVDPSRLDALERAVLGHARPRTVAVTTPNAEYNVHYPALHEGPQGGMRHPDHRFEWTRAQFRAWADAVGERYGYGVAYRDVGPVDTGPPTQMAVFTELSALGGPRDSRGADRSSGGAA</sequence>
<dbReference type="InterPro" id="IPR029063">
    <property type="entry name" value="SAM-dependent_MTases_sf"/>
</dbReference>
<keyword evidence="17" id="KW-1185">Reference proteome</keyword>
<dbReference type="EMBL" id="JACYHB010000009">
    <property type="protein sequence ID" value="MBD8079693.1"/>
    <property type="molecule type" value="Genomic_DNA"/>
</dbReference>
<keyword evidence="6" id="KW-0949">S-adenosyl-L-methionine</keyword>
<evidence type="ECO:0000256" key="9">
    <source>
        <dbReference type="ARBA" id="ARBA00022884"/>
    </source>
</evidence>
<comment type="similarity">
    <text evidence="2">Belongs to the methyltransferase superfamily. HEN1 family.</text>
</comment>
<keyword evidence="10" id="KW-0943">RNA-mediated gene silencing</keyword>
<dbReference type="SUPFAM" id="SSF53335">
    <property type="entry name" value="S-adenosyl-L-methionine-dependent methyltransferases"/>
    <property type="match status" value="1"/>
</dbReference>
<dbReference type="Proteomes" id="UP000610846">
    <property type="component" value="Unassembled WGS sequence"/>
</dbReference>
<comment type="catalytic activity">
    <reaction evidence="12">
        <text>small RNA 3'-end nucleotide + S-adenosyl-L-methionine = small RNA 3'-end 2'-O-methylnucleotide + S-adenosyl-L-homocysteine + H(+)</text>
        <dbReference type="Rhea" id="RHEA:37887"/>
        <dbReference type="Rhea" id="RHEA-COMP:10415"/>
        <dbReference type="Rhea" id="RHEA-COMP:10416"/>
        <dbReference type="ChEBI" id="CHEBI:15378"/>
        <dbReference type="ChEBI" id="CHEBI:57856"/>
        <dbReference type="ChEBI" id="CHEBI:59789"/>
        <dbReference type="ChEBI" id="CHEBI:74896"/>
        <dbReference type="ChEBI" id="CHEBI:74898"/>
        <dbReference type="EC" id="2.1.1.386"/>
    </reaction>
</comment>
<dbReference type="AlphaFoldDB" id="A0A927J0P0"/>
<dbReference type="GO" id="GO:0001510">
    <property type="term" value="P:RNA methylation"/>
    <property type="evidence" value="ECO:0007669"/>
    <property type="project" value="InterPro"/>
</dbReference>
<feature type="domain" description="Hen1 N-terminal" evidence="15">
    <location>
        <begin position="1"/>
        <end position="250"/>
    </location>
</feature>
<organism evidence="16 17">
    <name type="scientific">Cellulosimicrobium arenosum</name>
    <dbReference type="NCBI Taxonomy" id="2708133"/>
    <lineage>
        <taxon>Bacteria</taxon>
        <taxon>Bacillati</taxon>
        <taxon>Actinomycetota</taxon>
        <taxon>Actinomycetes</taxon>
        <taxon>Micrococcales</taxon>
        <taxon>Promicromonosporaceae</taxon>
        <taxon>Cellulosimicrobium</taxon>
    </lineage>
</organism>
<evidence type="ECO:0000313" key="17">
    <source>
        <dbReference type="Proteomes" id="UP000610846"/>
    </source>
</evidence>
<dbReference type="NCBIfam" id="TIGR04074">
    <property type="entry name" value="bacter_Hen1"/>
    <property type="match status" value="1"/>
</dbReference>
<dbReference type="GO" id="GO:0090486">
    <property type="term" value="F:small RNA 2'-O-methyltransferase activity"/>
    <property type="evidence" value="ECO:0007669"/>
    <property type="project" value="UniProtKB-EC"/>
</dbReference>
<comment type="caution">
    <text evidence="16">The sequence shown here is derived from an EMBL/GenBank/DDBJ whole genome shotgun (WGS) entry which is preliminary data.</text>
</comment>
<dbReference type="InterPro" id="IPR024740">
    <property type="entry name" value="Hen1_N"/>
</dbReference>
<dbReference type="CDD" id="cd02440">
    <property type="entry name" value="AdoMet_MTases"/>
    <property type="match status" value="1"/>
</dbReference>
<dbReference type="GO" id="GO:0046872">
    <property type="term" value="F:metal ion binding"/>
    <property type="evidence" value="ECO:0007669"/>
    <property type="project" value="UniProtKB-KW"/>
</dbReference>
<protein>
    <recommendedName>
        <fullName evidence="3">Small RNA 2'-O-methyltransferase</fullName>
        <ecNumber evidence="11">2.1.1.386</ecNumber>
    </recommendedName>
</protein>
<dbReference type="Pfam" id="PF08242">
    <property type="entry name" value="Methyltransf_12"/>
    <property type="match status" value="1"/>
</dbReference>
<dbReference type="Gene3D" id="3.30.1610.20">
    <property type="entry name" value="Hen1, N-terminal domain"/>
    <property type="match status" value="1"/>
</dbReference>
<gene>
    <name evidence="16" type="ORF">IF651_11560</name>
</gene>
<dbReference type="Gene3D" id="3.40.50.150">
    <property type="entry name" value="Vaccinia Virus protein VP39"/>
    <property type="match status" value="1"/>
</dbReference>
<dbReference type="EC" id="2.1.1.386" evidence="11"/>